<dbReference type="PANTHER" id="PTHR37299:SF1">
    <property type="entry name" value="STAGE 0 SPORULATION PROTEIN A HOMOLOG"/>
    <property type="match status" value="1"/>
</dbReference>
<proteinExistence type="predicted"/>
<dbReference type="EMBL" id="AP027080">
    <property type="protein sequence ID" value="BDU72259.1"/>
    <property type="molecule type" value="Genomic_DNA"/>
</dbReference>
<keyword evidence="4" id="KW-0238">DNA-binding</keyword>
<dbReference type="AlphaFoldDB" id="A0AA48K7U3"/>
<dbReference type="SUPFAM" id="SSF52172">
    <property type="entry name" value="CheY-like"/>
    <property type="match status" value="1"/>
</dbReference>
<dbReference type="InterPro" id="IPR011006">
    <property type="entry name" value="CheY-like_superfamily"/>
</dbReference>
<dbReference type="PROSITE" id="PS50930">
    <property type="entry name" value="HTH_LYTTR"/>
    <property type="match status" value="1"/>
</dbReference>
<name>A0AA48K7U3_9BACT</name>
<evidence type="ECO:0000313" key="4">
    <source>
        <dbReference type="EMBL" id="BDU72259.1"/>
    </source>
</evidence>
<dbReference type="CDD" id="cd17532">
    <property type="entry name" value="REC_LytTR_AlgR-like"/>
    <property type="match status" value="1"/>
</dbReference>
<evidence type="ECO:0000256" key="1">
    <source>
        <dbReference type="PROSITE-ProRule" id="PRU00169"/>
    </source>
</evidence>
<keyword evidence="5" id="KW-1185">Reference proteome</keyword>
<evidence type="ECO:0000259" key="2">
    <source>
        <dbReference type="PROSITE" id="PS50110"/>
    </source>
</evidence>
<sequence>MSERTYTAIIVDDEDLARAIVQEHLGVHPEIRVVASCANGFEAVKAATEHKPDLLFLDIQMPKLNGFEVLELLDPQPTVVFITAYDQHALKAFEVHAVDYLLKPFDAERFEEALVRAKARCDQGAPSGPQPAELSDAARSDWPLDRLVVKDGTKVTLIPLAKLDYVQAQDDYVLLKTPEKSHLKQQTISSLETRLDPNRFLRIHRSFIIQLDRLARLEQTPSESWIAVLHDGTRLPVSKSGYARLKAMLEKGSV</sequence>
<accession>A0AA48K7U3</accession>
<dbReference type="PANTHER" id="PTHR37299">
    <property type="entry name" value="TRANSCRIPTIONAL REGULATOR-RELATED"/>
    <property type="match status" value="1"/>
</dbReference>
<evidence type="ECO:0000313" key="5">
    <source>
        <dbReference type="Proteomes" id="UP001238179"/>
    </source>
</evidence>
<dbReference type="GO" id="GO:0003677">
    <property type="term" value="F:DNA binding"/>
    <property type="evidence" value="ECO:0007669"/>
    <property type="project" value="UniProtKB-KW"/>
</dbReference>
<dbReference type="GO" id="GO:0000156">
    <property type="term" value="F:phosphorelay response regulator activity"/>
    <property type="evidence" value="ECO:0007669"/>
    <property type="project" value="InterPro"/>
</dbReference>
<dbReference type="RefSeq" id="WP_316415172.1">
    <property type="nucleotide sequence ID" value="NZ_AP027080.1"/>
</dbReference>
<evidence type="ECO:0000259" key="3">
    <source>
        <dbReference type="PROSITE" id="PS50930"/>
    </source>
</evidence>
<dbReference type="InterPro" id="IPR001789">
    <property type="entry name" value="Sig_transdc_resp-reg_receiver"/>
</dbReference>
<dbReference type="SMART" id="SM00850">
    <property type="entry name" value="LytTR"/>
    <property type="match status" value="1"/>
</dbReference>
<dbReference type="InterPro" id="IPR046947">
    <property type="entry name" value="LytR-like"/>
</dbReference>
<protein>
    <submittedName>
        <fullName evidence="4">DNA-binding response regulator</fullName>
    </submittedName>
</protein>
<keyword evidence="1" id="KW-0597">Phosphoprotein</keyword>
<dbReference type="InterPro" id="IPR007492">
    <property type="entry name" value="LytTR_DNA-bd_dom"/>
</dbReference>
<feature type="domain" description="HTH LytTR-type" evidence="3">
    <location>
        <begin position="147"/>
        <end position="251"/>
    </location>
</feature>
<organism evidence="4 5">
    <name type="scientific">Mesoterricola silvestris</name>
    <dbReference type="NCBI Taxonomy" id="2927979"/>
    <lineage>
        <taxon>Bacteria</taxon>
        <taxon>Pseudomonadati</taxon>
        <taxon>Acidobacteriota</taxon>
        <taxon>Holophagae</taxon>
        <taxon>Holophagales</taxon>
        <taxon>Holophagaceae</taxon>
        <taxon>Mesoterricola</taxon>
    </lineage>
</organism>
<reference evidence="5" key="1">
    <citation type="journal article" date="2023" name="Int. J. Syst. Evol. Microbiol.">
        <title>Mesoterricola silvestris gen. nov., sp. nov., Mesoterricola sediminis sp. nov., Geothrix oryzae sp. nov., Geothrix edaphica sp. nov., Geothrix rubra sp. nov., and Geothrix limicola sp. nov., six novel members of Acidobacteriota isolated from soils.</title>
        <authorList>
            <person name="Itoh H."/>
            <person name="Sugisawa Y."/>
            <person name="Mise K."/>
            <person name="Xu Z."/>
            <person name="Kuniyasu M."/>
            <person name="Ushijima N."/>
            <person name="Kawano K."/>
            <person name="Kobayashi E."/>
            <person name="Shiratori Y."/>
            <person name="Masuda Y."/>
            <person name="Senoo K."/>
        </authorList>
    </citation>
    <scope>NUCLEOTIDE SEQUENCE [LARGE SCALE GENOMIC DNA]</scope>
    <source>
        <strain evidence="5">W79</strain>
    </source>
</reference>
<dbReference type="Pfam" id="PF04397">
    <property type="entry name" value="LytTR"/>
    <property type="match status" value="1"/>
</dbReference>
<dbReference type="SMART" id="SM00448">
    <property type="entry name" value="REC"/>
    <property type="match status" value="1"/>
</dbReference>
<dbReference type="KEGG" id="msil:METEAL_14330"/>
<dbReference type="Gene3D" id="3.40.50.2300">
    <property type="match status" value="1"/>
</dbReference>
<dbReference type="PROSITE" id="PS50110">
    <property type="entry name" value="RESPONSE_REGULATORY"/>
    <property type="match status" value="1"/>
</dbReference>
<feature type="domain" description="Response regulatory" evidence="2">
    <location>
        <begin position="7"/>
        <end position="118"/>
    </location>
</feature>
<dbReference type="Proteomes" id="UP001238179">
    <property type="component" value="Chromosome"/>
</dbReference>
<dbReference type="Pfam" id="PF00072">
    <property type="entry name" value="Response_reg"/>
    <property type="match status" value="1"/>
</dbReference>
<gene>
    <name evidence="4" type="ORF">METEAL_14330</name>
</gene>
<feature type="modified residue" description="4-aspartylphosphate" evidence="1">
    <location>
        <position position="58"/>
    </location>
</feature>
<dbReference type="Gene3D" id="2.40.50.1020">
    <property type="entry name" value="LytTr DNA-binding domain"/>
    <property type="match status" value="1"/>
</dbReference>